<evidence type="ECO:0000259" key="4">
    <source>
        <dbReference type="Pfam" id="PF00304"/>
    </source>
</evidence>
<name>A0A8T0RLC3_PANVG</name>
<keyword evidence="1 3" id="KW-0732">Signal</keyword>
<proteinExistence type="predicted"/>
<feature type="chain" id="PRO_5035903113" description="Knottins-like domain-containing protein" evidence="3">
    <location>
        <begin position="31"/>
        <end position="83"/>
    </location>
</feature>
<evidence type="ECO:0000256" key="2">
    <source>
        <dbReference type="ARBA" id="ARBA00023157"/>
    </source>
</evidence>
<feature type="domain" description="Knottins-like" evidence="4">
    <location>
        <begin position="34"/>
        <end position="81"/>
    </location>
</feature>
<feature type="non-terminal residue" evidence="5">
    <location>
        <position position="1"/>
    </location>
</feature>
<keyword evidence="2" id="KW-1015">Disulfide bond</keyword>
<evidence type="ECO:0000313" key="6">
    <source>
        <dbReference type="Proteomes" id="UP000823388"/>
    </source>
</evidence>
<evidence type="ECO:0000256" key="1">
    <source>
        <dbReference type="ARBA" id="ARBA00022729"/>
    </source>
</evidence>
<dbReference type="AlphaFoldDB" id="A0A8T0RLC3"/>
<dbReference type="Pfam" id="PF00304">
    <property type="entry name" value="Gamma-thionin"/>
    <property type="match status" value="1"/>
</dbReference>
<dbReference type="Gene3D" id="3.30.30.10">
    <property type="entry name" value="Knottin, scorpion toxin-like"/>
    <property type="match status" value="1"/>
</dbReference>
<evidence type="ECO:0000256" key="3">
    <source>
        <dbReference type="SAM" id="SignalP"/>
    </source>
</evidence>
<dbReference type="GO" id="GO:0006952">
    <property type="term" value="P:defense response"/>
    <property type="evidence" value="ECO:0007669"/>
    <property type="project" value="InterPro"/>
</dbReference>
<dbReference type="InterPro" id="IPR003614">
    <property type="entry name" value="Knottins"/>
</dbReference>
<sequence>EPSRRNNDLSATTAVLLVIIMAAEMGSVGAKRAACSHPSGRFSGVCFDDQSCEFVCKVGSEGNTGGACDDFPARCYCQTRCPS</sequence>
<feature type="signal peptide" evidence="3">
    <location>
        <begin position="1"/>
        <end position="30"/>
    </location>
</feature>
<protein>
    <recommendedName>
        <fullName evidence="4">Knottins-like domain-containing protein</fullName>
    </recommendedName>
</protein>
<keyword evidence="6" id="KW-1185">Reference proteome</keyword>
<dbReference type="Proteomes" id="UP000823388">
    <property type="component" value="Chromosome 6K"/>
</dbReference>
<dbReference type="PROSITE" id="PS00940">
    <property type="entry name" value="GAMMA_THIONIN"/>
    <property type="match status" value="1"/>
</dbReference>
<comment type="caution">
    <text evidence="5">The sequence shown here is derived from an EMBL/GenBank/DDBJ whole genome shotgun (WGS) entry which is preliminary data.</text>
</comment>
<dbReference type="PANTHER" id="PTHR33147">
    <property type="entry name" value="DEFENSIN-LIKE PROTEIN 1"/>
    <property type="match status" value="1"/>
</dbReference>
<reference evidence="5 6" key="1">
    <citation type="submission" date="2020-05" db="EMBL/GenBank/DDBJ databases">
        <title>WGS assembly of Panicum virgatum.</title>
        <authorList>
            <person name="Lovell J.T."/>
            <person name="Jenkins J."/>
            <person name="Shu S."/>
            <person name="Juenger T.E."/>
            <person name="Schmutz J."/>
        </authorList>
    </citation>
    <scope>NUCLEOTIDE SEQUENCE [LARGE SCALE GENOMIC DNA]</scope>
    <source>
        <strain evidence="6">cv. AP13</strain>
    </source>
</reference>
<accession>A0A8T0RLC3</accession>
<evidence type="ECO:0000313" key="5">
    <source>
        <dbReference type="EMBL" id="KAG2585389.1"/>
    </source>
</evidence>
<dbReference type="SUPFAM" id="SSF57095">
    <property type="entry name" value="Scorpion toxin-like"/>
    <property type="match status" value="1"/>
</dbReference>
<dbReference type="PANTHER" id="PTHR33147:SF130">
    <property type="entry name" value="DEFENSIN-LIKE PROTEIN 1"/>
    <property type="match status" value="1"/>
</dbReference>
<organism evidence="5 6">
    <name type="scientific">Panicum virgatum</name>
    <name type="common">Blackwell switchgrass</name>
    <dbReference type="NCBI Taxonomy" id="38727"/>
    <lineage>
        <taxon>Eukaryota</taxon>
        <taxon>Viridiplantae</taxon>
        <taxon>Streptophyta</taxon>
        <taxon>Embryophyta</taxon>
        <taxon>Tracheophyta</taxon>
        <taxon>Spermatophyta</taxon>
        <taxon>Magnoliopsida</taxon>
        <taxon>Liliopsida</taxon>
        <taxon>Poales</taxon>
        <taxon>Poaceae</taxon>
        <taxon>PACMAD clade</taxon>
        <taxon>Panicoideae</taxon>
        <taxon>Panicodae</taxon>
        <taxon>Paniceae</taxon>
        <taxon>Panicinae</taxon>
        <taxon>Panicum</taxon>
        <taxon>Panicum sect. Hiantes</taxon>
    </lineage>
</organism>
<dbReference type="InterPro" id="IPR036574">
    <property type="entry name" value="Scorpion_toxin-like_sf"/>
</dbReference>
<gene>
    <name evidence="5" type="ORF">PVAP13_6KG395700</name>
</gene>
<dbReference type="EMBL" id="CM029047">
    <property type="protein sequence ID" value="KAG2585389.1"/>
    <property type="molecule type" value="Genomic_DNA"/>
</dbReference>
<dbReference type="InterPro" id="IPR008176">
    <property type="entry name" value="Defensin_plant"/>
</dbReference>